<evidence type="ECO:0000256" key="2">
    <source>
        <dbReference type="ARBA" id="ARBA00022679"/>
    </source>
</evidence>
<reference evidence="4 5" key="1">
    <citation type="submission" date="2023-07" db="EMBL/GenBank/DDBJ databases">
        <title>Sequencing the genomes of 1000 actinobacteria strains.</title>
        <authorList>
            <person name="Klenk H.-P."/>
        </authorList>
    </citation>
    <scope>NUCLEOTIDE SEQUENCE [LARGE SCALE GENOMIC DNA]</scope>
    <source>
        <strain evidence="4 5">DSM 19515</strain>
    </source>
</reference>
<keyword evidence="3" id="KW-0012">Acyltransferase</keyword>
<evidence type="ECO:0000256" key="1">
    <source>
        <dbReference type="ARBA" id="ARBA00022649"/>
    </source>
</evidence>
<dbReference type="SUPFAM" id="SSF55729">
    <property type="entry name" value="Acyl-CoA N-acyltransferases (Nat)"/>
    <property type="match status" value="1"/>
</dbReference>
<evidence type="ECO:0000313" key="5">
    <source>
        <dbReference type="Proteomes" id="UP001230145"/>
    </source>
</evidence>
<dbReference type="Proteomes" id="UP001230145">
    <property type="component" value="Unassembled WGS sequence"/>
</dbReference>
<name>A0ABT9PKE9_9ACTO</name>
<dbReference type="InterPro" id="IPR016181">
    <property type="entry name" value="Acyl_CoA_acyltransferase"/>
</dbReference>
<dbReference type="Gene3D" id="3.40.630.30">
    <property type="match status" value="1"/>
</dbReference>
<evidence type="ECO:0008006" key="6">
    <source>
        <dbReference type="Google" id="ProtNLM"/>
    </source>
</evidence>
<comment type="caution">
    <text evidence="4">The sequence shown here is derived from an EMBL/GenBank/DDBJ whole genome shotgun (WGS) entry which is preliminary data.</text>
</comment>
<gene>
    <name evidence="4" type="ORF">J2S45_001878</name>
</gene>
<evidence type="ECO:0000313" key="4">
    <source>
        <dbReference type="EMBL" id="MDP9833199.1"/>
    </source>
</evidence>
<organism evidence="4 5">
    <name type="scientific">Trueperella abortisuis</name>
    <dbReference type="NCBI Taxonomy" id="445930"/>
    <lineage>
        <taxon>Bacteria</taxon>
        <taxon>Bacillati</taxon>
        <taxon>Actinomycetota</taxon>
        <taxon>Actinomycetes</taxon>
        <taxon>Actinomycetales</taxon>
        <taxon>Actinomycetaceae</taxon>
        <taxon>Trueperella</taxon>
    </lineage>
</organism>
<dbReference type="PANTHER" id="PTHR36449:SF1">
    <property type="entry name" value="ACETYLTRANSFERASE"/>
    <property type="match status" value="1"/>
</dbReference>
<dbReference type="EMBL" id="JAUSQL010000001">
    <property type="protein sequence ID" value="MDP9833199.1"/>
    <property type="molecule type" value="Genomic_DNA"/>
</dbReference>
<proteinExistence type="predicted"/>
<keyword evidence="1" id="KW-1277">Toxin-antitoxin system</keyword>
<keyword evidence="5" id="KW-1185">Reference proteome</keyword>
<evidence type="ECO:0000256" key="3">
    <source>
        <dbReference type="ARBA" id="ARBA00023315"/>
    </source>
</evidence>
<sequence length="195" mass="21995">MTHERLARFLANKGLLLRPLDDDHIIDWFDCGRDKHMNSWLCKHARRWQDEHLCQVWVLSSTETPGEPIGFFTLSAHQVTPESVPTAHRTNARDNRAWVNNLQASFPASLLGKFALAAGFQGQEFGEILMLCAYAQHLEAASHLGAKFLVLDAQHSNLAAYYETRFGFLHTSRVEGHERMIKSTKAIAAELAEAL</sequence>
<dbReference type="PANTHER" id="PTHR36449">
    <property type="entry name" value="ACETYLTRANSFERASE-RELATED"/>
    <property type="match status" value="1"/>
</dbReference>
<protein>
    <recommendedName>
        <fullName evidence="6">GNAT family N-acetyltransferase</fullName>
    </recommendedName>
</protein>
<keyword evidence="2" id="KW-0808">Transferase</keyword>
<accession>A0ABT9PKE9</accession>